<dbReference type="KEGG" id="pfy:PFICI_05116"/>
<organism evidence="9 10">
    <name type="scientific">Pestalotiopsis fici (strain W106-1 / CGMCC3.15140)</name>
    <dbReference type="NCBI Taxonomy" id="1229662"/>
    <lineage>
        <taxon>Eukaryota</taxon>
        <taxon>Fungi</taxon>
        <taxon>Dikarya</taxon>
        <taxon>Ascomycota</taxon>
        <taxon>Pezizomycotina</taxon>
        <taxon>Sordariomycetes</taxon>
        <taxon>Xylariomycetidae</taxon>
        <taxon>Amphisphaeriales</taxon>
        <taxon>Sporocadaceae</taxon>
        <taxon>Pestalotiopsis</taxon>
    </lineage>
</organism>
<dbReference type="SUPFAM" id="SSF53474">
    <property type="entry name" value="alpha/beta-Hydrolases"/>
    <property type="match status" value="1"/>
</dbReference>
<protein>
    <recommendedName>
        <fullName evidence="8">Carboxylic ester hydrolase</fullName>
        <ecNumber evidence="8">3.1.1.-</ecNumber>
    </recommendedName>
</protein>
<evidence type="ECO:0000256" key="7">
    <source>
        <dbReference type="ARBA" id="ARBA00023157"/>
    </source>
</evidence>
<dbReference type="EC" id="3.1.1.-" evidence="8"/>
<dbReference type="InParanoid" id="W3XB34"/>
<keyword evidence="4 8" id="KW-0732">Signal</keyword>
<dbReference type="PANTHER" id="PTHR33938">
    <property type="entry name" value="FERULOYL ESTERASE B-RELATED"/>
    <property type="match status" value="1"/>
</dbReference>
<gene>
    <name evidence="9" type="ORF">PFICI_05116</name>
</gene>
<accession>W3XB34</accession>
<dbReference type="PANTHER" id="PTHR33938:SF2">
    <property type="entry name" value="CARBOXYLIC ESTER HYDROLASE"/>
    <property type="match status" value="1"/>
</dbReference>
<evidence type="ECO:0000256" key="4">
    <source>
        <dbReference type="ARBA" id="ARBA00022729"/>
    </source>
</evidence>
<dbReference type="GO" id="GO:0046872">
    <property type="term" value="F:metal ion binding"/>
    <property type="evidence" value="ECO:0007669"/>
    <property type="project" value="UniProtKB-KW"/>
</dbReference>
<reference evidence="10" key="1">
    <citation type="journal article" date="2015" name="BMC Genomics">
        <title>Genomic and transcriptomic analysis of the endophytic fungus Pestalotiopsis fici reveals its lifestyle and high potential for synthesis of natural products.</title>
        <authorList>
            <person name="Wang X."/>
            <person name="Zhang X."/>
            <person name="Liu L."/>
            <person name="Xiang M."/>
            <person name="Wang W."/>
            <person name="Sun X."/>
            <person name="Che Y."/>
            <person name="Guo L."/>
            <person name="Liu G."/>
            <person name="Guo L."/>
            <person name="Wang C."/>
            <person name="Yin W.B."/>
            <person name="Stadler M."/>
            <person name="Zhang X."/>
            <person name="Liu X."/>
        </authorList>
    </citation>
    <scope>NUCLEOTIDE SEQUENCE [LARGE SCALE GENOMIC DNA]</scope>
    <source>
        <strain evidence="10">W106-1 / CGMCC3.15140</strain>
    </source>
</reference>
<dbReference type="Proteomes" id="UP000030651">
    <property type="component" value="Unassembled WGS sequence"/>
</dbReference>
<dbReference type="Pfam" id="PF07519">
    <property type="entry name" value="Tannase"/>
    <property type="match status" value="1"/>
</dbReference>
<sequence>MRAVSILIAFAASMAFAVNDCSVATIQALIDTVVDTDTTATVAFAQRIDSNETLATFETLVGARNLRSNLTDTCGVRVNANTTSGSNYAFGVLLPDVWYQRIMAAAPAAGIDWGTMSAAAQYQYAIIGSNGGHDEIDYDPDWVTPNGLIDYGYLAVHESTVLGKALIKAWYGNESVYNYFTGCSVGGRHAFKQIEMYPEDYDGVMAGSPAWWTTHQQLFNLKQTTYQAPAGSDHTIPADMFSVIAAEVLRQCDPQDGNTDLVISDPYGCNFNPLTLACGANKSTQCLTSLQLQTLYKIQNDWVDVNQTFVYPHVALGSEATWAGQIGTGTEQAISNQYWYIQNLLGLKNFTWEDLAYSTVQLADQLDPGNATADDFDLSPFYSRGGKLIHWHGLSDATVSPGASIYFHDHVAQTVGANGIDVDDFYQLYLVPGLEHCGGTPSIMNAPWYIAGPSQASYFTFIPDNVVYNTVHDMTLTLASWVEGGRAPEYIVATGFTDNTNPVELSLNRRVCPYPQQAYWLGPDYGTGSYVQEDNWNCSLIYGSSFSQ</sequence>
<keyword evidence="5 8" id="KW-0378">Hydrolase</keyword>
<dbReference type="eggNOG" id="ENOG502QPXZ">
    <property type="taxonomic scope" value="Eukaryota"/>
</dbReference>
<evidence type="ECO:0000256" key="1">
    <source>
        <dbReference type="ARBA" id="ARBA00006249"/>
    </source>
</evidence>
<dbReference type="AlphaFoldDB" id="W3XB34"/>
<feature type="chain" id="PRO_5005150195" description="Carboxylic ester hydrolase" evidence="8">
    <location>
        <begin position="18"/>
        <end position="548"/>
    </location>
</feature>
<dbReference type="EMBL" id="KI912111">
    <property type="protein sequence ID" value="ETS83240.1"/>
    <property type="molecule type" value="Genomic_DNA"/>
</dbReference>
<dbReference type="GO" id="GO:0030600">
    <property type="term" value="F:feruloyl esterase activity"/>
    <property type="evidence" value="ECO:0007669"/>
    <property type="project" value="UniProtKB-ARBA"/>
</dbReference>
<dbReference type="InterPro" id="IPR029058">
    <property type="entry name" value="AB_hydrolase_fold"/>
</dbReference>
<evidence type="ECO:0000256" key="2">
    <source>
        <dbReference type="ARBA" id="ARBA00022487"/>
    </source>
</evidence>
<proteinExistence type="inferred from homology"/>
<comment type="similarity">
    <text evidence="1 8">Belongs to the tannase family.</text>
</comment>
<evidence type="ECO:0000256" key="3">
    <source>
        <dbReference type="ARBA" id="ARBA00022723"/>
    </source>
</evidence>
<evidence type="ECO:0000256" key="5">
    <source>
        <dbReference type="ARBA" id="ARBA00022801"/>
    </source>
</evidence>
<keyword evidence="6" id="KW-0106">Calcium</keyword>
<dbReference type="InterPro" id="IPR011118">
    <property type="entry name" value="Tannase/feruloyl_esterase"/>
</dbReference>
<keyword evidence="3" id="KW-0479">Metal-binding</keyword>
<evidence type="ECO:0000313" key="10">
    <source>
        <dbReference type="Proteomes" id="UP000030651"/>
    </source>
</evidence>
<dbReference type="Gene3D" id="3.40.50.1820">
    <property type="entry name" value="alpha/beta hydrolase"/>
    <property type="match status" value="1"/>
</dbReference>
<feature type="signal peptide" evidence="8">
    <location>
        <begin position="1"/>
        <end position="17"/>
    </location>
</feature>
<dbReference type="RefSeq" id="XP_007831888.1">
    <property type="nucleotide sequence ID" value="XM_007833697.1"/>
</dbReference>
<dbReference type="OrthoDB" id="3039123at2759"/>
<evidence type="ECO:0000313" key="9">
    <source>
        <dbReference type="EMBL" id="ETS83240.1"/>
    </source>
</evidence>
<dbReference type="HOGENOM" id="CLU_014819_1_1_1"/>
<keyword evidence="10" id="KW-1185">Reference proteome</keyword>
<dbReference type="GeneID" id="19270129"/>
<keyword evidence="2" id="KW-0719">Serine esterase</keyword>
<evidence type="ECO:0000256" key="6">
    <source>
        <dbReference type="ARBA" id="ARBA00022837"/>
    </source>
</evidence>
<dbReference type="OMA" id="CAYENAT"/>
<keyword evidence="7" id="KW-1015">Disulfide bond</keyword>
<name>W3XB34_PESFW</name>
<evidence type="ECO:0000256" key="8">
    <source>
        <dbReference type="RuleBase" id="RU361238"/>
    </source>
</evidence>